<evidence type="ECO:0000313" key="2">
    <source>
        <dbReference type="EMBL" id="NUZ04357.1"/>
    </source>
</evidence>
<dbReference type="AlphaFoldDB" id="A0A7Y6NJL9"/>
<feature type="chain" id="PRO_5030821661" evidence="1">
    <location>
        <begin position="21"/>
        <end position="139"/>
    </location>
</feature>
<comment type="caution">
    <text evidence="2">The sequence shown here is derived from an EMBL/GenBank/DDBJ whole genome shotgun (WGS) entry which is preliminary data.</text>
</comment>
<gene>
    <name evidence="2" type="ORF">HQN59_01145</name>
</gene>
<proteinExistence type="predicted"/>
<reference evidence="2 3" key="1">
    <citation type="submission" date="2020-06" db="EMBL/GenBank/DDBJ databases">
        <title>Schlegella sp. ID0723 isolated from air conditioner.</title>
        <authorList>
            <person name="Kim D.Y."/>
            <person name="Kim D.-U."/>
        </authorList>
    </citation>
    <scope>NUCLEOTIDE SEQUENCE [LARGE SCALE GENOMIC DNA]</scope>
    <source>
        <strain evidence="2 3">ID0723</strain>
    </source>
</reference>
<dbReference type="EMBL" id="JABWMJ010000001">
    <property type="protein sequence ID" value="NUZ04357.1"/>
    <property type="molecule type" value="Genomic_DNA"/>
</dbReference>
<feature type="signal peptide" evidence="1">
    <location>
        <begin position="1"/>
        <end position="20"/>
    </location>
</feature>
<dbReference type="Proteomes" id="UP000529637">
    <property type="component" value="Unassembled WGS sequence"/>
</dbReference>
<sequence>MRLRSAIALAALLGSAVGHAASSGGAADTVAKGRTNMPADGAYAARFCSAGPAPARGDALQCSDAAVEVDAGRVRVEVYDFVYRIQFAPDELDLTLTQGMTQVDAFSAPYRWDGTTLGFADLEKGVRYEVRLGARRRGR</sequence>
<organism evidence="2 3">
    <name type="scientific">Piscinibacter koreensis</name>
    <dbReference type="NCBI Taxonomy" id="2742824"/>
    <lineage>
        <taxon>Bacteria</taxon>
        <taxon>Pseudomonadati</taxon>
        <taxon>Pseudomonadota</taxon>
        <taxon>Betaproteobacteria</taxon>
        <taxon>Burkholderiales</taxon>
        <taxon>Sphaerotilaceae</taxon>
        <taxon>Piscinibacter</taxon>
    </lineage>
</organism>
<name>A0A7Y6NJL9_9BURK</name>
<keyword evidence="1" id="KW-0732">Signal</keyword>
<keyword evidence="3" id="KW-1185">Reference proteome</keyword>
<evidence type="ECO:0000313" key="3">
    <source>
        <dbReference type="Proteomes" id="UP000529637"/>
    </source>
</evidence>
<protein>
    <submittedName>
        <fullName evidence="2">Uncharacterized protein</fullName>
    </submittedName>
</protein>
<evidence type="ECO:0000256" key="1">
    <source>
        <dbReference type="SAM" id="SignalP"/>
    </source>
</evidence>
<accession>A0A7Y6NJL9</accession>
<dbReference type="RefSeq" id="WP_176065256.1">
    <property type="nucleotide sequence ID" value="NZ_JABWMJ010000001.1"/>
</dbReference>